<reference evidence="2 3" key="1">
    <citation type="submission" date="2012-11" db="EMBL/GenBank/DDBJ databases">
        <title>The complete genome sequence of Corynebacterium maris Coryn-1 (=DSM 45190).</title>
        <authorList>
            <person name="Schaffert L."/>
            <person name="Albersmeier A."/>
            <person name="Kalinowski J."/>
            <person name="Ruckert C."/>
        </authorList>
    </citation>
    <scope>NUCLEOTIDE SEQUENCE [LARGE SCALE GENOMIC DNA]</scope>
    <source>
        <strain evidence="3">Coryn-1</strain>
    </source>
</reference>
<dbReference type="Proteomes" id="UP000015388">
    <property type="component" value="Chromosome"/>
</dbReference>
<dbReference type="InterPro" id="IPR052164">
    <property type="entry name" value="Anthracycline_SecMetBiosynth"/>
</dbReference>
<dbReference type="InterPro" id="IPR029068">
    <property type="entry name" value="Glyas_Bleomycin-R_OHBP_Dase"/>
</dbReference>
<dbReference type="AlphaFoldDB" id="S5SRJ5"/>
<dbReference type="EMBL" id="CP003924">
    <property type="protein sequence ID" value="AGS33734.1"/>
    <property type="molecule type" value="Genomic_DNA"/>
</dbReference>
<proteinExistence type="predicted"/>
<dbReference type="Pfam" id="PF00903">
    <property type="entry name" value="Glyoxalase"/>
    <property type="match status" value="2"/>
</dbReference>
<organism evidence="2 3">
    <name type="scientific">Corynebacterium maris DSM 45190</name>
    <dbReference type="NCBI Taxonomy" id="1224163"/>
    <lineage>
        <taxon>Bacteria</taxon>
        <taxon>Bacillati</taxon>
        <taxon>Actinomycetota</taxon>
        <taxon>Actinomycetes</taxon>
        <taxon>Mycobacteriales</taxon>
        <taxon>Corynebacteriaceae</taxon>
        <taxon>Corynebacterium</taxon>
    </lineage>
</organism>
<keyword evidence="2" id="KW-0560">Oxidoreductase</keyword>
<dbReference type="InterPro" id="IPR037523">
    <property type="entry name" value="VOC_core"/>
</dbReference>
<dbReference type="RefSeq" id="WP_020933669.1">
    <property type="nucleotide sequence ID" value="NC_021915.1"/>
</dbReference>
<dbReference type="SUPFAM" id="SSF54593">
    <property type="entry name" value="Glyoxalase/Bleomycin resistance protein/Dihydroxybiphenyl dioxygenase"/>
    <property type="match status" value="2"/>
</dbReference>
<feature type="domain" description="VOC" evidence="1">
    <location>
        <begin position="7"/>
        <end position="117"/>
    </location>
</feature>
<protein>
    <submittedName>
        <fullName evidence="2">Glyoxalase/Bleomycin resistance protein/Dihydroxybiphenyl dioxygenase</fullName>
    </submittedName>
</protein>
<keyword evidence="2" id="KW-0223">Dioxygenase</keyword>
<dbReference type="PROSITE" id="PS51819">
    <property type="entry name" value="VOC"/>
    <property type="match status" value="2"/>
</dbReference>
<dbReference type="KEGG" id="cmd:B841_01255"/>
<sequence>MRINHGDPAWLELATHDLKEAAAFYGEVFGWRWERDTASGGVTASIDGQPVARVRPALEGAPAQWTVWLKVDDVAQATSAAVGAHGNVVSPPMRYGGLGWQAVVEDPAGAEVALWEAGREDWALGSGHGRPCWFDVLSTGFDEARSFYAAVGGWRYHYTLADGTLDTSEPLQGGYRHAVNGGQGEATAGILDAWEVGGADEGSRWLMYLAVGDVDGVCAAVAAAGGEVVEGPRTMPFGRMAEIRDPHGAEFRVLRSPGA</sequence>
<keyword evidence="3" id="KW-1185">Reference proteome</keyword>
<name>S5SRJ5_9CORY</name>
<dbReference type="PANTHER" id="PTHR33993">
    <property type="entry name" value="GLYOXALASE-RELATED"/>
    <property type="match status" value="1"/>
</dbReference>
<evidence type="ECO:0000313" key="3">
    <source>
        <dbReference type="Proteomes" id="UP000015388"/>
    </source>
</evidence>
<dbReference type="CDD" id="cd07247">
    <property type="entry name" value="SgaA_N_like"/>
    <property type="match status" value="1"/>
</dbReference>
<dbReference type="Gene3D" id="3.10.180.10">
    <property type="entry name" value="2,3-Dihydroxybiphenyl 1,2-Dioxygenase, domain 1"/>
    <property type="match status" value="2"/>
</dbReference>
<dbReference type="eggNOG" id="COG3324">
    <property type="taxonomic scope" value="Bacteria"/>
</dbReference>
<dbReference type="InterPro" id="IPR004360">
    <property type="entry name" value="Glyas_Fos-R_dOase_dom"/>
</dbReference>
<evidence type="ECO:0000259" key="1">
    <source>
        <dbReference type="PROSITE" id="PS51819"/>
    </source>
</evidence>
<dbReference type="STRING" id="1224163.B841_01255"/>
<accession>S5SRJ5</accession>
<dbReference type="PANTHER" id="PTHR33993:SF14">
    <property type="entry name" value="GB|AAF24581.1"/>
    <property type="match status" value="1"/>
</dbReference>
<feature type="domain" description="VOC" evidence="1">
    <location>
        <begin position="130"/>
        <end position="256"/>
    </location>
</feature>
<gene>
    <name evidence="2" type="ORF">B841_01255</name>
</gene>
<dbReference type="GO" id="GO:0051213">
    <property type="term" value="F:dioxygenase activity"/>
    <property type="evidence" value="ECO:0007669"/>
    <property type="project" value="UniProtKB-KW"/>
</dbReference>
<dbReference type="PATRIC" id="fig|1224163.3.peg.253"/>
<dbReference type="OrthoDB" id="9793039at2"/>
<evidence type="ECO:0000313" key="2">
    <source>
        <dbReference type="EMBL" id="AGS33734.1"/>
    </source>
</evidence>
<dbReference type="HOGENOM" id="CLU_069623_2_0_11"/>